<dbReference type="AlphaFoldDB" id="R8Z3H8"/>
<dbReference type="HOGENOM" id="CLU_2244130_0_0_6"/>
<gene>
    <name evidence="1" type="ORF">F929_00002</name>
</gene>
<dbReference type="RefSeq" id="WP_016143223.1">
    <property type="nucleotide sequence ID" value="NZ_KB976988.1"/>
</dbReference>
<dbReference type="Proteomes" id="UP000013986">
    <property type="component" value="Unassembled WGS sequence"/>
</dbReference>
<reference evidence="1 2" key="1">
    <citation type="submission" date="2013-02" db="EMBL/GenBank/DDBJ databases">
        <title>The Genome Sequence of Acinetobacter pittii ANC 4052.</title>
        <authorList>
            <consortium name="The Broad Institute Genome Sequencing Platform"/>
            <consortium name="The Broad Institute Genome Sequencing Center for Infectious Disease"/>
            <person name="Cerqueira G."/>
            <person name="Feldgarden M."/>
            <person name="Courvalin P."/>
            <person name="Perichon B."/>
            <person name="Grillot-Courvalin C."/>
            <person name="Clermont D."/>
            <person name="Rocha E."/>
            <person name="Yoon E.-J."/>
            <person name="Nemec A."/>
            <person name="Walker B."/>
            <person name="Young S.K."/>
            <person name="Zeng Q."/>
            <person name="Gargeya S."/>
            <person name="Fitzgerald M."/>
            <person name="Haas B."/>
            <person name="Abouelleil A."/>
            <person name="Alvarado L."/>
            <person name="Arachchi H.M."/>
            <person name="Berlin A.M."/>
            <person name="Chapman S.B."/>
            <person name="Dewar J."/>
            <person name="Goldberg J."/>
            <person name="Griggs A."/>
            <person name="Gujja S."/>
            <person name="Hansen M."/>
            <person name="Howarth C."/>
            <person name="Imamovic A."/>
            <person name="Larimer J."/>
            <person name="McCowan C."/>
            <person name="Murphy C."/>
            <person name="Neiman D."/>
            <person name="Pearson M."/>
            <person name="Priest M."/>
            <person name="Roberts A."/>
            <person name="Saif S."/>
            <person name="Shea T."/>
            <person name="Sisk P."/>
            <person name="Sykes S."/>
            <person name="Wortman J."/>
            <person name="Nusbaum C."/>
            <person name="Birren B."/>
        </authorList>
    </citation>
    <scope>NUCLEOTIDE SEQUENCE [LARGE SCALE GENOMIC DNA]</scope>
    <source>
        <strain evidence="1 2">ANC 4052</strain>
    </source>
</reference>
<accession>R8Z3H8</accession>
<evidence type="ECO:0000313" key="1">
    <source>
        <dbReference type="EMBL" id="EOQ76109.1"/>
    </source>
</evidence>
<dbReference type="OrthoDB" id="6734599at2"/>
<protein>
    <submittedName>
        <fullName evidence="1">Uncharacterized protein</fullName>
    </submittedName>
</protein>
<dbReference type="EMBL" id="APQO01000001">
    <property type="protein sequence ID" value="EOQ76109.1"/>
    <property type="molecule type" value="Genomic_DNA"/>
</dbReference>
<name>R8Z3H8_9GAMM</name>
<dbReference type="PATRIC" id="fig|1217689.3.peg.2"/>
<comment type="caution">
    <text evidence="1">The sequence shown here is derived from an EMBL/GenBank/DDBJ whole genome shotgun (WGS) entry which is preliminary data.</text>
</comment>
<evidence type="ECO:0000313" key="2">
    <source>
        <dbReference type="Proteomes" id="UP000013986"/>
    </source>
</evidence>
<proteinExistence type="predicted"/>
<sequence>MTVLNVGDNQEIIHFFMGVKAHFESIFKDSEFDTNYLINCYYSKFSDKMFAEKYSLLPESQELWEHWGYFEVALRVYYYEVLKHKPDQLAFIEWLNDFIKENRA</sequence>
<organism evidence="1 2">
    <name type="scientific">Acinetobacter lactucae</name>
    <dbReference type="NCBI Taxonomy" id="1785128"/>
    <lineage>
        <taxon>Bacteria</taxon>
        <taxon>Pseudomonadati</taxon>
        <taxon>Pseudomonadota</taxon>
        <taxon>Gammaproteobacteria</taxon>
        <taxon>Moraxellales</taxon>
        <taxon>Moraxellaceae</taxon>
        <taxon>Acinetobacter</taxon>
        <taxon>Acinetobacter calcoaceticus/baumannii complex</taxon>
    </lineage>
</organism>